<evidence type="ECO:0000256" key="1">
    <source>
        <dbReference type="SAM" id="Phobius"/>
    </source>
</evidence>
<feature type="transmembrane region" description="Helical" evidence="1">
    <location>
        <begin position="39"/>
        <end position="63"/>
    </location>
</feature>
<feature type="transmembrane region" description="Helical" evidence="1">
    <location>
        <begin position="12"/>
        <end position="33"/>
    </location>
</feature>
<evidence type="ECO:0000313" key="3">
    <source>
        <dbReference type="Proteomes" id="UP000832011"/>
    </source>
</evidence>
<proteinExistence type="predicted"/>
<keyword evidence="1" id="KW-1133">Transmembrane helix</keyword>
<accession>A0ABY4E5X4</accession>
<dbReference type="EMBL" id="CP091511">
    <property type="protein sequence ID" value="UOO91181.1"/>
    <property type="molecule type" value="Genomic_DNA"/>
</dbReference>
<evidence type="ECO:0000313" key="2">
    <source>
        <dbReference type="EMBL" id="UOO91181.1"/>
    </source>
</evidence>
<reference evidence="2 3" key="1">
    <citation type="journal article" date="2022" name="Res Sq">
        <title>Evolution of multicellular longitudinally dividing oral cavity symbionts (Neisseriaceae).</title>
        <authorList>
            <person name="Nyongesa S."/>
            <person name="Weber P."/>
            <person name="Bernet E."/>
            <person name="Pullido F."/>
            <person name="Nieckarz M."/>
            <person name="Delaby M."/>
            <person name="Nieves C."/>
            <person name="Viehboeck T."/>
            <person name="Krause N."/>
            <person name="Rivera-Millot A."/>
            <person name="Nakamura A."/>
            <person name="Vischer N."/>
            <person name="VanNieuwenhze M."/>
            <person name="Brun Y."/>
            <person name="Cava F."/>
            <person name="Bulgheresi S."/>
            <person name="Veyrier F."/>
        </authorList>
    </citation>
    <scope>NUCLEOTIDE SEQUENCE [LARGE SCALE GENOMIC DNA]</scope>
    <source>
        <strain evidence="2 3">SN4</strain>
    </source>
</reference>
<keyword evidence="3" id="KW-1185">Reference proteome</keyword>
<dbReference type="Proteomes" id="UP000832011">
    <property type="component" value="Chromosome"/>
</dbReference>
<sequence>MLEALFHNRTLHLGLVLLTLLLSFALALMAVFGSIYQSIAYLVFLPVCFMFFLSGLFGLLIDVDEQREHPRLKKLYSLQLAVLLFAVLLIPLSATFLTEF</sequence>
<feature type="transmembrane region" description="Helical" evidence="1">
    <location>
        <begin position="75"/>
        <end position="97"/>
    </location>
</feature>
<gene>
    <name evidence="2" type="ORF">LVJ82_09545</name>
</gene>
<dbReference type="RefSeq" id="WP_058304755.1">
    <property type="nucleotide sequence ID" value="NZ_CABKVG010000004.1"/>
</dbReference>
<name>A0ABY4E5X4_9NEIS</name>
<keyword evidence="1" id="KW-0472">Membrane</keyword>
<organism evidence="2 3">
    <name type="scientific">Vitreoscilla massiliensis</name>
    <dbReference type="NCBI Taxonomy" id="1689272"/>
    <lineage>
        <taxon>Bacteria</taxon>
        <taxon>Pseudomonadati</taxon>
        <taxon>Pseudomonadota</taxon>
        <taxon>Betaproteobacteria</taxon>
        <taxon>Neisseriales</taxon>
        <taxon>Neisseriaceae</taxon>
        <taxon>Vitreoscilla</taxon>
    </lineage>
</organism>
<protein>
    <submittedName>
        <fullName evidence="2">Uncharacterized protein</fullName>
    </submittedName>
</protein>
<keyword evidence="1" id="KW-0812">Transmembrane</keyword>